<keyword evidence="2" id="KW-0963">Cytoplasm</keyword>
<dbReference type="SUPFAM" id="SSF48452">
    <property type="entry name" value="TPR-like"/>
    <property type="match status" value="1"/>
</dbReference>
<keyword evidence="8" id="KW-0472">Membrane</keyword>
<feature type="region of interest" description="Disordered" evidence="10">
    <location>
        <begin position="3092"/>
        <end position="3120"/>
    </location>
</feature>
<evidence type="ECO:0000256" key="4">
    <source>
        <dbReference type="ARBA" id="ARBA00022840"/>
    </source>
</evidence>
<evidence type="ECO:0000256" key="5">
    <source>
        <dbReference type="ARBA" id="ARBA00022927"/>
    </source>
</evidence>
<feature type="compositionally biased region" description="Basic and acidic residues" evidence="10">
    <location>
        <begin position="3218"/>
        <end position="3234"/>
    </location>
</feature>
<dbReference type="InterPro" id="IPR011990">
    <property type="entry name" value="TPR-like_helical_dom_sf"/>
</dbReference>
<dbReference type="InterPro" id="IPR019734">
    <property type="entry name" value="TPR_rpt"/>
</dbReference>
<evidence type="ECO:0000256" key="7">
    <source>
        <dbReference type="ARBA" id="ARBA00023010"/>
    </source>
</evidence>
<dbReference type="InterPro" id="IPR001650">
    <property type="entry name" value="Helicase_C-like"/>
</dbReference>
<dbReference type="SUPFAM" id="SSF81767">
    <property type="entry name" value="Pre-protein crosslinking domain of SecA"/>
    <property type="match status" value="1"/>
</dbReference>
<feature type="domain" description="Helicase ATP-binding" evidence="11">
    <location>
        <begin position="1980"/>
        <end position="2135"/>
    </location>
</feature>
<dbReference type="PROSITE" id="PS51194">
    <property type="entry name" value="HELICASE_CTER"/>
    <property type="match status" value="1"/>
</dbReference>
<dbReference type="PROSITE" id="PS51192">
    <property type="entry name" value="HELICASE_ATP_BIND_1"/>
    <property type="match status" value="1"/>
</dbReference>
<dbReference type="PRINTS" id="PR00906">
    <property type="entry name" value="SECA"/>
</dbReference>
<dbReference type="SUPFAM" id="SSF52540">
    <property type="entry name" value="P-loop containing nucleoside triphosphate hydrolases"/>
    <property type="match status" value="2"/>
</dbReference>
<dbReference type="Gene3D" id="3.90.1440.10">
    <property type="entry name" value="SecA, preprotein cross-linking domain"/>
    <property type="match status" value="1"/>
</dbReference>
<comment type="caution">
    <text evidence="14">The sequence shown here is derived from an EMBL/GenBank/DDBJ whole genome shotgun (WGS) entry which is preliminary data.</text>
</comment>
<dbReference type="Pfam" id="PF01043">
    <property type="entry name" value="SecA_PP_bind"/>
    <property type="match status" value="1"/>
</dbReference>
<feature type="domain" description="SecA family profile" evidence="13">
    <location>
        <begin position="1863"/>
        <end position="2515"/>
    </location>
</feature>
<protein>
    <recommendedName>
        <fullName evidence="16">Protein translocase subunit SecA</fullName>
    </recommendedName>
</protein>
<feature type="repeat" description="TPR" evidence="9">
    <location>
        <begin position="2599"/>
        <end position="2632"/>
    </location>
</feature>
<dbReference type="PANTHER" id="PTHR30612">
    <property type="entry name" value="SECA INNER MEMBRANE COMPONENT OF SEC PROTEIN SECRETION SYSTEM"/>
    <property type="match status" value="1"/>
</dbReference>
<dbReference type="Proteomes" id="UP000663848">
    <property type="component" value="Unassembled WGS sequence"/>
</dbReference>
<dbReference type="Gene3D" id="1.25.40.10">
    <property type="entry name" value="Tetratricopeptide repeat domain"/>
    <property type="match status" value="1"/>
</dbReference>
<evidence type="ECO:0000256" key="8">
    <source>
        <dbReference type="ARBA" id="ARBA00023136"/>
    </source>
</evidence>
<keyword evidence="7" id="KW-0811">Translocation</keyword>
<gene>
    <name evidence="14" type="ORF">QYT958_LOCUS15414</name>
</gene>
<dbReference type="InterPro" id="IPR027417">
    <property type="entry name" value="P-loop_NTPase"/>
</dbReference>
<dbReference type="SMART" id="SM00957">
    <property type="entry name" value="SecA_DEAD"/>
    <property type="match status" value="1"/>
</dbReference>
<keyword evidence="5" id="KW-0653">Protein transport</keyword>
<evidence type="ECO:0000256" key="6">
    <source>
        <dbReference type="ARBA" id="ARBA00022967"/>
    </source>
</evidence>
<feature type="region of interest" description="Disordered" evidence="10">
    <location>
        <begin position="3218"/>
        <end position="3238"/>
    </location>
</feature>
<dbReference type="GO" id="GO:0017038">
    <property type="term" value="P:protein import"/>
    <property type="evidence" value="ECO:0007669"/>
    <property type="project" value="InterPro"/>
</dbReference>
<evidence type="ECO:0000259" key="13">
    <source>
        <dbReference type="PROSITE" id="PS51196"/>
    </source>
</evidence>
<dbReference type="InterPro" id="IPR036670">
    <property type="entry name" value="SecA_X-link_sf"/>
</dbReference>
<evidence type="ECO:0000256" key="10">
    <source>
        <dbReference type="SAM" id="MobiDB-lite"/>
    </source>
</evidence>
<dbReference type="InterPro" id="IPR014001">
    <property type="entry name" value="Helicase_ATP-bd"/>
</dbReference>
<dbReference type="GO" id="GO:0005524">
    <property type="term" value="F:ATP binding"/>
    <property type="evidence" value="ECO:0007669"/>
    <property type="project" value="UniProtKB-KW"/>
</dbReference>
<keyword evidence="3" id="KW-0547">Nucleotide-binding</keyword>
<dbReference type="EMBL" id="CAJOBR010002142">
    <property type="protein sequence ID" value="CAF4659681.1"/>
    <property type="molecule type" value="Genomic_DNA"/>
</dbReference>
<name>A0A821G949_9BILA</name>
<reference evidence="14" key="1">
    <citation type="submission" date="2021-02" db="EMBL/GenBank/DDBJ databases">
        <authorList>
            <person name="Nowell W R."/>
        </authorList>
    </citation>
    <scope>NUCLEOTIDE SEQUENCE</scope>
</reference>
<dbReference type="Gene3D" id="3.40.50.300">
    <property type="entry name" value="P-loop containing nucleotide triphosphate hydrolases"/>
    <property type="match status" value="2"/>
</dbReference>
<dbReference type="GO" id="GO:0006605">
    <property type="term" value="P:protein targeting"/>
    <property type="evidence" value="ECO:0007669"/>
    <property type="project" value="InterPro"/>
</dbReference>
<dbReference type="PROSITE" id="PS51196">
    <property type="entry name" value="SECA_MOTOR_DEAD"/>
    <property type="match status" value="1"/>
</dbReference>
<keyword evidence="4" id="KW-0067">ATP-binding</keyword>
<dbReference type="InterPro" id="IPR044722">
    <property type="entry name" value="SecA_SF2_C"/>
</dbReference>
<evidence type="ECO:0000256" key="3">
    <source>
        <dbReference type="ARBA" id="ARBA00022741"/>
    </source>
</evidence>
<evidence type="ECO:0000256" key="9">
    <source>
        <dbReference type="PROSITE-ProRule" id="PRU00339"/>
    </source>
</evidence>
<sequence>MSNRSTMQQLQVTSSQIHSFQIFYTIDNKMTDFEDIIKKYIRDDWSKIDTVMNEYVKKKGISLFAICNVAGQEDKSIRIHREHWIIFTIVAFHEKSLVFIKDSLESEEYISQKLEMRRFIKEKLSKHSSVEFIEHSNREECTVNGSDISLALNNLNILMKRFELGKEENFEKIFQEIKFYSTHHIEIDFDRLIVETGLNDRFKFRSKLALQKILSALQRAIEKDSGYKLEWTQMTKLTEILESNNFSPRDNDEINLKDIAIDLIIIVKQRGQTIDEAMQKKIKTYFSNNKEQHIKRVNEFNKTLRQDSRNTKIVGCLGLALKDLLKFFVDMENLTPDSLTIENLDMIFKLLGDTGEQKLLEDQRKELENKLNSVAERDVIMDINYKLSDVRYQLDYFVRKSEANGMININDLVILLGNKAGNSHSIKRDILSQETLDRIVELGKITKNKDVALAIIKIFHLIDLSQYKITEKEIDIILDNILLQITQDQGKFVLFLGKKLKLENQPSLLRYMYEILIDNEDKSTRNEAFNVLKSYKYYSHDLVYIIDAIKLEEKYFQNGKTFLSDCLRHVQMTNKLSLNFFERLTEHFLANETSLIINEVVEHGTQQVPRFFVEQFIQYVKLNSDNKKDQSNIISLCKPLLKGQYIAFSHIQNIIEKFIDDTNVNIDIYDLLYIEIINEHPISTHIVDKLKCTAKSSEYAMNLIKLIEKRCSDIDILKNSREILTERKKALNKIQTETQYRTSETIEILQSLVIYDLELRVDCFKVLVDILPQDYTKKDVKIDFIGIVNSIASDKTICLEDIHTLVNKDANIDLSHILTLIIYRIDTDRKGVLSLLSEISYLKVQSKLSDIQILFLLRIAFECTNFDFREKIINILQSFVDKEDTDKIDFVKQTADGKEILCSLAEELNKLQDLQRLVINQHNLPKLRKMAEEEGYAINDDLIKLLIDSLEDPEKQDIHEQISDVLFQIDLRQGFTDITSSTIFDIIQKNLKLISIDSIVGIVTIGFMKRINIPDEVLEGLWQKLSEDIENKTLTYCLVYAIEAFVAQQNQIPETVLEAIANYLIGQNVDIQIRLALAVIVADAIEQKSDELPISPNVIESLKTVTLQPKTNYDEYQLNKVIFQTFKGSIEENNSYHVFLSKYYNIFKQVLSPEKYSLVELKPLDEYMARTNNALEKFHLMNALNNRFLEQQKIDTSIFTDFPENEWRKEILCSDLIVGAFLEMDEGQGIDEFELLKFRENLNLLSVPKNQQNSIENILQELLDKQNTYKLNIEIINEILTMLQSSSESFTILRQKSSNFYIELRELWLSKRLKDFAIESSNEYTKILNIYLPYSIETIDTTLGKVREGTTIFELIHFFYDLSHCSVAKSSIESFLLDAIPYKKSIRIWQFMLIDRLVGSLLGEKFPIYKNYLEYNKLEFNKSSSSQNAYNQATTTYCYTTEDLVRISSEWMREFDSSFRIVIPLRRQGDNKSLHIILTDILNDYKRDRKPTIVSLNIANDHWVTVALVNDKEKDFALYKDSLEEDSYMDEREEITMLLTAQIENIDIKFQKSCDQFDTHNGGIFTLANMKLMAIQLRDKREDFIRNYATYRFTSQKEALAYRTEAFPKMYALSLCQSLKKRKLIDHHSVELKSIREVLVENGFIENELQLSIDLSQEENLLENNYQYLYVITASEDVDFTRDSQYKKNIFQALEIIEVYSAEKNILKVSDSKLTVVHTKKEKLDLTQIIITMNDTEIDELLCQLSVQTTEFSRDMLKKNLGFAMKENSNVENRTLIDIEKYDLVIPLHRKLTKIVLVGWSIESIKRLIENIYSEETLKHLSNGIDSIYEYRLKEYDSNVKGNHLFDILKCTPAIRWRQEIHALAIFQTFKGSFDKDLEKLKTELYEINKDNAISFLNDEKLVASYKSIQDTYKCKSKLFENCNTIDQWTSVEIKKWTGIVKSTPDIVSQAEKLAVIKRTIEITSKYPPREIQLLSVLILINQEKNTGRLSQINTGEGKTTIVAMLAAMKALEGHKVDVVTSSPELAKPQAKQQRKFFEHFGLTVSDNGKGTTTIKENYRADIVYGAASDFQGDILRDEYSKLGTRSSRKCDVAIVDEVDSMLIDGKNHMVMLSSPMPAMDHLEPLLAAIWIQIEEVTKCIKTINEKTYFIEQEDMLDDNGKIKSDLLEHAIPIVGTKENFVKDCTEKYIRKLIRDKENLPETESNIPSEYPKIEIPTHLRSFVIKSQLIKWIDSAIYAKYRCEHKKHYIIKDRKIAPVDANNTGIVQSNMHWSNGLHQFLQIKHGARISAESLSTNFISNVTYFKRYKQNIYGLTGTLGSIAARQLLSKIYSVDCVSIPSFKQKQYKELTPIIVNNQADEWYSSIVESCMNKLKNDRGVLIITKYIKEVDEIENRLKAAGCDASKIKVYKTEQDSMIIEEHLKCGEIIIATNIAGRGTNIKADKIQATGGLHVCITFLPPNERVEQQNVGRTSRTGNKGTSQFILLEKSEFEFNELRKIRNLNEEDELKQAEIKIKKVLINDAIFAEFCKLLDEIDDKDDPFIKNKNRAVEERFGIWLKMQEDNIAKSTNEEKILEEFKQFRKEILDDKIKKKLIQNPYFHVLIGNQLLEKEKYIDAIKEFSRAIELDENFQANAYYNRGYARIAAYGGNVKKNKAKIEEAISDFRQAKKIIEDNLEPMLHIIQTASGSEALSEQVSHKMTLFGMQKNAIEMAIGADVNEEIEALENQKKQSGINQTDIDNINERIKSLTESKIEREKGIIRQTLDKEYDLEIELLEIEKSLPEDQDINLYQEEISEYKNNGFIGCFRVKEIKPIDWLSVIGLMTLGLAQVVGGAALAVFSLGAGSTIGMGLLSEGISDLITAVKDGIINRDFSWISYGIQKAISLTVSLVCAGLGAIKDAAKTVVAGARQIGSVVTKAGTVIAKNGWKIAAKAIGTELGKGVAKEVVTQLVDYGVNKALMPSIQEEVMKRVEGPLQDALLSNPIVEKMLRLDGCNRNNYYQNLIKTKALELLNPQNKPQDVLITISKGIAKGIASNKIPGLSTVLQVTDALVALDELRTFVPEFIKNLNEAIQEISQNENVNRKIENLNHQQQQQQIDRRSQVSTEQNETKAEPHSIYTSDYIQEKQEDDINLELVDNQEEQISLERKNKSPEGLRQDLAKSVTINMCNIIQNKLVTPVTNAGINFGMKKLTAGLDKSIQDQIGIYQKVRRIEFSQDNDRDNRIPDEFKQGSKDPQALAQADAMIDDIKKGGEAGLPHLGPLTEVIGRPIKVLNEKGEYVRTIGADKGGIPIEVEYHKPTANNPQGHWTLPGGKEPATNNTGKNNCLFNVIAQQTGKDPNQLRADTADNMSSNKANLANQAPDIKWLKQYKNSALTMGGVRLKGNNVYLDDDEIDLIIQTVNNSTYKRMDAPGDFELIDAYDDEGHQVKLRRHHMIPEAEIRDDFTKLVNKYSNDKNSLKTELNKYLNHPNNLIGRQAFIRATGLDKVSEIHENQHHVASSVLTAVSWHPNNIRVGLPGDFRVDDPEAPNSQSKIDYAVADPESKKILDGYAKKKGSSNPVNILDVLNKLPNNVKHYGWKTTIHQKKSAPRIYEVNKSIKIGKFSRFLKNQTGDKAICNPFREGGQRQFRR</sequence>
<dbReference type="PANTHER" id="PTHR30612:SF0">
    <property type="entry name" value="CHLOROPLAST PROTEIN-TRANSPORTING ATPASE"/>
    <property type="match status" value="1"/>
</dbReference>
<evidence type="ECO:0000256" key="2">
    <source>
        <dbReference type="ARBA" id="ARBA00022490"/>
    </source>
</evidence>
<keyword evidence="6" id="KW-1278">Translocase</keyword>
<dbReference type="GO" id="GO:0016020">
    <property type="term" value="C:membrane"/>
    <property type="evidence" value="ECO:0007669"/>
    <property type="project" value="InterPro"/>
</dbReference>
<dbReference type="Pfam" id="PF21090">
    <property type="entry name" value="P-loop_SecA"/>
    <property type="match status" value="1"/>
</dbReference>
<evidence type="ECO:0000313" key="15">
    <source>
        <dbReference type="Proteomes" id="UP000663848"/>
    </source>
</evidence>
<proteinExistence type="predicted"/>
<keyword evidence="9" id="KW-0802">TPR repeat</keyword>
<dbReference type="InterPro" id="IPR014018">
    <property type="entry name" value="SecA_motor_DEAD"/>
</dbReference>
<dbReference type="SMART" id="SM00028">
    <property type="entry name" value="TPR"/>
    <property type="match status" value="2"/>
</dbReference>
<feature type="domain" description="Helicase C-terminal" evidence="12">
    <location>
        <begin position="2358"/>
        <end position="2520"/>
    </location>
</feature>
<evidence type="ECO:0000313" key="14">
    <source>
        <dbReference type="EMBL" id="CAF4659681.1"/>
    </source>
</evidence>
<evidence type="ECO:0000259" key="11">
    <source>
        <dbReference type="PROSITE" id="PS51192"/>
    </source>
</evidence>
<accession>A0A821G949</accession>
<dbReference type="PROSITE" id="PS50005">
    <property type="entry name" value="TPR"/>
    <property type="match status" value="1"/>
</dbReference>
<organism evidence="14 15">
    <name type="scientific">Rotaria socialis</name>
    <dbReference type="NCBI Taxonomy" id="392032"/>
    <lineage>
        <taxon>Eukaryota</taxon>
        <taxon>Metazoa</taxon>
        <taxon>Spiralia</taxon>
        <taxon>Gnathifera</taxon>
        <taxon>Rotifera</taxon>
        <taxon>Eurotatoria</taxon>
        <taxon>Bdelloidea</taxon>
        <taxon>Philodinida</taxon>
        <taxon>Philodinidae</taxon>
        <taxon>Rotaria</taxon>
    </lineage>
</organism>
<dbReference type="InterPro" id="IPR000185">
    <property type="entry name" value="SecA"/>
</dbReference>
<evidence type="ECO:0000256" key="1">
    <source>
        <dbReference type="ARBA" id="ARBA00022448"/>
    </source>
</evidence>
<keyword evidence="1" id="KW-0813">Transport</keyword>
<evidence type="ECO:0008006" key="16">
    <source>
        <dbReference type="Google" id="ProtNLM"/>
    </source>
</evidence>
<dbReference type="Pfam" id="PF07517">
    <property type="entry name" value="SecA_DEAD"/>
    <property type="match status" value="1"/>
</dbReference>
<dbReference type="GO" id="GO:0006886">
    <property type="term" value="P:intracellular protein transport"/>
    <property type="evidence" value="ECO:0007669"/>
    <property type="project" value="InterPro"/>
</dbReference>
<dbReference type="InterPro" id="IPR011130">
    <property type="entry name" value="SecA_preprotein_X-link_dom"/>
</dbReference>
<dbReference type="InterPro" id="IPR011115">
    <property type="entry name" value="SecA_DEAD"/>
</dbReference>
<evidence type="ECO:0000259" key="12">
    <source>
        <dbReference type="PROSITE" id="PS51194"/>
    </source>
</evidence>